<dbReference type="EMBL" id="FN668688">
    <property type="protein sequence ID" value="CBK24428.2"/>
    <property type="molecule type" value="Genomic_DNA"/>
</dbReference>
<dbReference type="PANTHER" id="PTHR37317:SF1">
    <property type="entry name" value="ZINC-RIBBON DOMAIN-CONTAINING PROTEIN-RELATED"/>
    <property type="match status" value="1"/>
</dbReference>
<dbReference type="InterPro" id="IPR025487">
    <property type="entry name" value="DUF4379"/>
</dbReference>
<reference evidence="2" key="1">
    <citation type="submission" date="2010-02" db="EMBL/GenBank/DDBJ databases">
        <title>Sequencing and annotation of the Blastocystis hominis genome.</title>
        <authorList>
            <person name="Wincker P."/>
        </authorList>
    </citation>
    <scope>NUCLEOTIDE SEQUENCE</scope>
    <source>
        <strain evidence="2">Singapore isolate B</strain>
    </source>
</reference>
<dbReference type="OrthoDB" id="197298at2759"/>
<feature type="domain" description="Treble clef zinc finger" evidence="1">
    <location>
        <begin position="112"/>
        <end position="168"/>
    </location>
</feature>
<organism evidence="2">
    <name type="scientific">Blastocystis hominis</name>
    <dbReference type="NCBI Taxonomy" id="12968"/>
    <lineage>
        <taxon>Eukaryota</taxon>
        <taxon>Sar</taxon>
        <taxon>Stramenopiles</taxon>
        <taxon>Bigyra</taxon>
        <taxon>Opalozoa</taxon>
        <taxon>Opalinata</taxon>
        <taxon>Blastocystidae</taxon>
        <taxon>Blastocystis</taxon>
    </lineage>
</organism>
<dbReference type="PANTHER" id="PTHR37317">
    <property type="entry name" value="BLR8090 PROTEIN"/>
    <property type="match status" value="1"/>
</dbReference>
<feature type="domain" description="Treble clef zinc finger" evidence="1">
    <location>
        <begin position="184"/>
        <end position="236"/>
    </location>
</feature>
<accession>D8M8N9</accession>
<name>D8M8N9_BLAHO</name>
<protein>
    <recommendedName>
        <fullName evidence="1">Treble clef zinc finger domain-containing protein</fullName>
    </recommendedName>
</protein>
<dbReference type="Pfam" id="PF14311">
    <property type="entry name" value="DUF4379"/>
    <property type="match status" value="3"/>
</dbReference>
<dbReference type="RefSeq" id="XP_012898476.1">
    <property type="nucleotide sequence ID" value="XM_013043022.1"/>
</dbReference>
<dbReference type="AlphaFoldDB" id="D8M8N9"/>
<evidence type="ECO:0000313" key="3">
    <source>
        <dbReference type="Proteomes" id="UP000008312"/>
    </source>
</evidence>
<dbReference type="InParanoid" id="D8M8N9"/>
<evidence type="ECO:0000259" key="1">
    <source>
        <dbReference type="Pfam" id="PF14311"/>
    </source>
</evidence>
<dbReference type="Proteomes" id="UP000008312">
    <property type="component" value="Unassembled WGS sequence"/>
</dbReference>
<proteinExistence type="predicted"/>
<feature type="domain" description="Treble clef zinc finger" evidence="1">
    <location>
        <begin position="54"/>
        <end position="97"/>
    </location>
</feature>
<dbReference type="GeneID" id="24921208"/>
<keyword evidence="3" id="KW-1185">Reference proteome</keyword>
<gene>
    <name evidence="2" type="ORF">GSBLH_T00004171001</name>
</gene>
<sequence length="239" mass="28129">MFCTSNLLKVTEVCKPFIQTLRFFSKVYNFKTNYPELYKHVDESSKYLFDNPWVGSKQVVKWKCERGPDHVWDATLDSRIQSYKRNHKFTCLYCMGKKVSVTNSLASRFPEIAKEWSYDRNGTLTPDKVTYGSSKNVWWKCPNHSDHYYFTSPNDRTYSHRGCPYCNNMEVCSSNNLAVTHPLLAAQWDYELNKNLKPENILPSYTGNVWWRCPDDPSHVWEAPVNLRVRNNWGMCSFL</sequence>
<evidence type="ECO:0000313" key="2">
    <source>
        <dbReference type="EMBL" id="CBK24428.2"/>
    </source>
</evidence>